<feature type="compositionally biased region" description="Polar residues" evidence="1">
    <location>
        <begin position="213"/>
        <end position="226"/>
    </location>
</feature>
<organism evidence="3 4">
    <name type="scientific">Hapsidospora chrysogenum (strain ATCC 11550 / CBS 779.69 / DSM 880 / IAM 14645 / JCM 23072 / IMI 49137)</name>
    <name type="common">Acremonium chrysogenum</name>
    <dbReference type="NCBI Taxonomy" id="857340"/>
    <lineage>
        <taxon>Eukaryota</taxon>
        <taxon>Fungi</taxon>
        <taxon>Dikarya</taxon>
        <taxon>Ascomycota</taxon>
        <taxon>Pezizomycotina</taxon>
        <taxon>Sordariomycetes</taxon>
        <taxon>Hypocreomycetidae</taxon>
        <taxon>Hypocreales</taxon>
        <taxon>Bionectriaceae</taxon>
        <taxon>Hapsidospora</taxon>
    </lineage>
</organism>
<proteinExistence type="predicted"/>
<feature type="compositionally biased region" description="Low complexity" evidence="1">
    <location>
        <begin position="304"/>
        <end position="319"/>
    </location>
</feature>
<gene>
    <name evidence="3" type="ORF">ACRE_020220</name>
</gene>
<feature type="region of interest" description="Disordered" evidence="1">
    <location>
        <begin position="146"/>
        <end position="322"/>
    </location>
</feature>
<feature type="region of interest" description="Disordered" evidence="1">
    <location>
        <begin position="91"/>
        <end position="113"/>
    </location>
</feature>
<sequence>MPLPRRHAHPRRDLIAEVGKFIDGESLAGLVKKSPQDGGNGGKQGADGQADVPTAISRPTETAILGTEIAKATGEVSMAPTDNIAADRTMEAPTSAPTNTSSDDSPTASGGDDTSAGVKAGIAFGVLGGVLIIGLLVYLAFSRRKSKKGGQGHGEEKFTFAGAPPPPMKDRSKTPRLSLRPVTQFFPQLSGGQGGSSVTPPRPSPGYPPFERPNTSQSTHPSNPFGNQAERAPSPITEEHSMHTRSRPPTPDRSTKPFPAGRQASMHGDRTRKVDLTLPDPIRPPSPAGTEFSMSSVTPGSGPGPASSGAAAIAAAGGPKNTSVHRVQLDFKPSLEDEMELKAGELVRLLHDHCVSDWTGLAKVLFPELACRLARSSLGPLKVAALAALLSILKADIAEPTRRTGQNPLRG</sequence>
<evidence type="ECO:0000313" key="3">
    <source>
        <dbReference type="EMBL" id="KFH47188.1"/>
    </source>
</evidence>
<evidence type="ECO:0000256" key="2">
    <source>
        <dbReference type="SAM" id="Phobius"/>
    </source>
</evidence>
<evidence type="ECO:0000256" key="1">
    <source>
        <dbReference type="SAM" id="MobiDB-lite"/>
    </source>
</evidence>
<feature type="region of interest" description="Disordered" evidence="1">
    <location>
        <begin position="29"/>
        <end position="59"/>
    </location>
</feature>
<feature type="compositionally biased region" description="Pro residues" evidence="1">
    <location>
        <begin position="200"/>
        <end position="211"/>
    </location>
</feature>
<keyword evidence="2" id="KW-0472">Membrane</keyword>
<reference evidence="4" key="1">
    <citation type="journal article" date="2014" name="Genome Announc.">
        <title>Genome sequence and annotation of Acremonium chrysogenum, producer of the beta-lactam antibiotic cephalosporin C.</title>
        <authorList>
            <person name="Terfehr D."/>
            <person name="Dahlmann T.A."/>
            <person name="Specht T."/>
            <person name="Zadra I."/>
            <person name="Kuernsteiner H."/>
            <person name="Kueck U."/>
        </authorList>
    </citation>
    <scope>NUCLEOTIDE SEQUENCE [LARGE SCALE GENOMIC DNA]</scope>
    <source>
        <strain evidence="4">ATCC 11550 / CBS 779.69 / DSM 880 / IAM 14645 / JCM 23072 / IMI 49137</strain>
    </source>
</reference>
<dbReference type="HOGENOM" id="CLU_668960_0_0_1"/>
<keyword evidence="4" id="KW-1185">Reference proteome</keyword>
<dbReference type="CDD" id="cd12087">
    <property type="entry name" value="TM_EGFR-like"/>
    <property type="match status" value="1"/>
</dbReference>
<dbReference type="AlphaFoldDB" id="A0A086TCV6"/>
<dbReference type="STRING" id="857340.A0A086TCV6"/>
<name>A0A086TCV6_HAPC1</name>
<dbReference type="OrthoDB" id="5340910at2759"/>
<accession>A0A086TCV6</accession>
<comment type="caution">
    <text evidence="3">The sequence shown here is derived from an EMBL/GenBank/DDBJ whole genome shotgun (WGS) entry which is preliminary data.</text>
</comment>
<keyword evidence="2" id="KW-0812">Transmembrane</keyword>
<dbReference type="Proteomes" id="UP000029964">
    <property type="component" value="Unassembled WGS sequence"/>
</dbReference>
<protein>
    <recommendedName>
        <fullName evidence="5">SH3 domain-containing protein</fullName>
    </recommendedName>
</protein>
<dbReference type="EMBL" id="JPKY01000012">
    <property type="protein sequence ID" value="KFH47188.1"/>
    <property type="molecule type" value="Genomic_DNA"/>
</dbReference>
<keyword evidence="2" id="KW-1133">Transmembrane helix</keyword>
<evidence type="ECO:0008006" key="5">
    <source>
        <dbReference type="Google" id="ProtNLM"/>
    </source>
</evidence>
<evidence type="ECO:0000313" key="4">
    <source>
        <dbReference type="Proteomes" id="UP000029964"/>
    </source>
</evidence>
<feature type="transmembrane region" description="Helical" evidence="2">
    <location>
        <begin position="120"/>
        <end position="141"/>
    </location>
</feature>
<feature type="compositionally biased region" description="Polar residues" evidence="1">
    <location>
        <begin position="95"/>
        <end position="108"/>
    </location>
</feature>